<evidence type="ECO:0000256" key="3">
    <source>
        <dbReference type="ARBA" id="ARBA00023002"/>
    </source>
</evidence>
<dbReference type="AlphaFoldDB" id="A0A7W9E6D4"/>
<feature type="domain" description="Ketoreductase" evidence="4">
    <location>
        <begin position="14"/>
        <end position="198"/>
    </location>
</feature>
<evidence type="ECO:0000313" key="5">
    <source>
        <dbReference type="EMBL" id="MBB5642925.1"/>
    </source>
</evidence>
<organism evidence="5 6">
    <name type="scientific">Cryobacterium roopkundense</name>
    <dbReference type="NCBI Taxonomy" id="1001240"/>
    <lineage>
        <taxon>Bacteria</taxon>
        <taxon>Bacillati</taxon>
        <taxon>Actinomycetota</taxon>
        <taxon>Actinomycetes</taxon>
        <taxon>Micrococcales</taxon>
        <taxon>Microbacteriaceae</taxon>
        <taxon>Cryobacterium</taxon>
    </lineage>
</organism>
<evidence type="ECO:0000259" key="4">
    <source>
        <dbReference type="SMART" id="SM00822"/>
    </source>
</evidence>
<dbReference type="InterPro" id="IPR057326">
    <property type="entry name" value="KR_dom"/>
</dbReference>
<dbReference type="PRINTS" id="PR00081">
    <property type="entry name" value="GDHRDH"/>
</dbReference>
<gene>
    <name evidence="5" type="ORF">BJ997_003473</name>
</gene>
<dbReference type="NCBIfam" id="NF009466">
    <property type="entry name" value="PRK12826.1-2"/>
    <property type="match status" value="1"/>
</dbReference>
<dbReference type="InterPro" id="IPR036291">
    <property type="entry name" value="NAD(P)-bd_dom_sf"/>
</dbReference>
<dbReference type="PROSITE" id="PS00061">
    <property type="entry name" value="ADH_SHORT"/>
    <property type="match status" value="1"/>
</dbReference>
<proteinExistence type="inferred from homology"/>
<keyword evidence="2" id="KW-0521">NADP</keyword>
<dbReference type="FunFam" id="3.40.50.720:FF:000115">
    <property type="entry name" value="3-oxoacyl-[acyl-carrier-protein] reductase FabG"/>
    <property type="match status" value="1"/>
</dbReference>
<dbReference type="Pfam" id="PF13561">
    <property type="entry name" value="adh_short_C2"/>
    <property type="match status" value="1"/>
</dbReference>
<evidence type="ECO:0000256" key="2">
    <source>
        <dbReference type="ARBA" id="ARBA00022857"/>
    </source>
</evidence>
<reference evidence="5 6" key="1">
    <citation type="submission" date="2020-08" db="EMBL/GenBank/DDBJ databases">
        <title>Sequencing the genomes of 1000 actinobacteria strains.</title>
        <authorList>
            <person name="Klenk H.-P."/>
        </authorList>
    </citation>
    <scope>NUCLEOTIDE SEQUENCE [LARGE SCALE GENOMIC DNA]</scope>
    <source>
        <strain evidence="5 6">DSM 21065</strain>
    </source>
</reference>
<dbReference type="PANTHER" id="PTHR42760">
    <property type="entry name" value="SHORT-CHAIN DEHYDROGENASES/REDUCTASES FAMILY MEMBER"/>
    <property type="match status" value="1"/>
</dbReference>
<dbReference type="InterPro" id="IPR002347">
    <property type="entry name" value="SDR_fam"/>
</dbReference>
<dbReference type="EC" id="1.1.1.100" evidence="5"/>
<protein>
    <submittedName>
        <fullName evidence="5">3-oxoacyl-[acyl-carrier protein] reductase</fullName>
        <ecNumber evidence="5">1.1.1.100</ecNumber>
    </submittedName>
</protein>
<sequence>MNDQGDSMNRLNSRVAVITGGAQGIGAATALRLATEGAHVAILDLNGERAAATAEQISQTDAVVAAGGSASGLVCDVTDEDRVADAFQQVFETGGRLDILVNNAGITRDNLLFKMGRADWDSVLVTNLTSAFLCAQAAQKFMVPARYGRIVSLSSRSALGNRGQANYAAAKAGIQGLTATLALELGPFNITVNAVAPGYIATAMTAATAERVGRTAEEHQKATADRTPLGRVGAPEEVAAAIAFFASDDSSYVSGQTLYINGGAR</sequence>
<dbReference type="PRINTS" id="PR00080">
    <property type="entry name" value="SDRFAMILY"/>
</dbReference>
<evidence type="ECO:0000256" key="1">
    <source>
        <dbReference type="ARBA" id="ARBA00006484"/>
    </source>
</evidence>
<comment type="caution">
    <text evidence="5">The sequence shown here is derived from an EMBL/GenBank/DDBJ whole genome shotgun (WGS) entry which is preliminary data.</text>
</comment>
<dbReference type="SUPFAM" id="SSF51735">
    <property type="entry name" value="NAD(P)-binding Rossmann-fold domains"/>
    <property type="match status" value="1"/>
</dbReference>
<dbReference type="GO" id="GO:0004316">
    <property type="term" value="F:3-oxoacyl-[acyl-carrier-protein] reductase (NADPH) activity"/>
    <property type="evidence" value="ECO:0007669"/>
    <property type="project" value="UniProtKB-EC"/>
</dbReference>
<dbReference type="PANTHER" id="PTHR42760:SF40">
    <property type="entry name" value="3-OXOACYL-[ACYL-CARRIER-PROTEIN] REDUCTASE, CHLOROPLASTIC"/>
    <property type="match status" value="1"/>
</dbReference>
<keyword evidence="3 5" id="KW-0560">Oxidoreductase</keyword>
<comment type="similarity">
    <text evidence="1">Belongs to the short-chain dehydrogenases/reductases (SDR) family.</text>
</comment>
<dbReference type="InterPro" id="IPR020904">
    <property type="entry name" value="Sc_DH/Rdtase_CS"/>
</dbReference>
<dbReference type="EMBL" id="JACHBQ010000001">
    <property type="protein sequence ID" value="MBB5642925.1"/>
    <property type="molecule type" value="Genomic_DNA"/>
</dbReference>
<dbReference type="GO" id="GO:0030497">
    <property type="term" value="P:fatty acid elongation"/>
    <property type="evidence" value="ECO:0007669"/>
    <property type="project" value="TreeGrafter"/>
</dbReference>
<name>A0A7W9E6D4_9MICO</name>
<evidence type="ECO:0000313" key="6">
    <source>
        <dbReference type="Proteomes" id="UP000561726"/>
    </source>
</evidence>
<dbReference type="Proteomes" id="UP000561726">
    <property type="component" value="Unassembled WGS sequence"/>
</dbReference>
<dbReference type="RefSeq" id="WP_236629050.1">
    <property type="nucleotide sequence ID" value="NZ_JACHBQ010000001.1"/>
</dbReference>
<accession>A0A7W9E6D4</accession>
<dbReference type="SMART" id="SM00822">
    <property type="entry name" value="PKS_KR"/>
    <property type="match status" value="1"/>
</dbReference>
<dbReference type="Gene3D" id="3.40.50.720">
    <property type="entry name" value="NAD(P)-binding Rossmann-like Domain"/>
    <property type="match status" value="1"/>
</dbReference>